<dbReference type="Gene3D" id="3.30.70.270">
    <property type="match status" value="1"/>
</dbReference>
<dbReference type="Proteomes" id="UP001152795">
    <property type="component" value="Unassembled WGS sequence"/>
</dbReference>
<reference evidence="1" key="1">
    <citation type="submission" date="2020-04" db="EMBL/GenBank/DDBJ databases">
        <authorList>
            <person name="Alioto T."/>
            <person name="Alioto T."/>
            <person name="Gomez Garrido J."/>
        </authorList>
    </citation>
    <scope>NUCLEOTIDE SEQUENCE</scope>
    <source>
        <strain evidence="1">A484AB</strain>
    </source>
</reference>
<dbReference type="PANTHER" id="PTHR33050:SF7">
    <property type="entry name" value="RIBONUCLEASE H"/>
    <property type="match status" value="1"/>
</dbReference>
<sequence>CAQDIYKTIDTDNSIARIQGIRIVIYLDDMLILDQSPERLSSIFRSVVNLLKRLGFLIKQEKCSQAPSQCLEFLGSLINSKEMTPAAPNDKLEKLQIECKNAIQNRWLTLKELSVLLGRMNHGSQVSLTQGPLHYRALQRQHVNSIHQSKRLSNKTKAYLTENQ</sequence>
<organism evidence="1 2">
    <name type="scientific">Paramuricea clavata</name>
    <name type="common">Red gorgonian</name>
    <name type="synonym">Violescent sea-whip</name>
    <dbReference type="NCBI Taxonomy" id="317549"/>
    <lineage>
        <taxon>Eukaryota</taxon>
        <taxon>Metazoa</taxon>
        <taxon>Cnidaria</taxon>
        <taxon>Anthozoa</taxon>
        <taxon>Octocorallia</taxon>
        <taxon>Malacalcyonacea</taxon>
        <taxon>Plexauridae</taxon>
        <taxon>Paramuricea</taxon>
    </lineage>
</organism>
<dbReference type="InterPro" id="IPR043128">
    <property type="entry name" value="Rev_trsase/Diguanyl_cyclase"/>
</dbReference>
<dbReference type="InterPro" id="IPR000477">
    <property type="entry name" value="RT_dom"/>
</dbReference>
<keyword evidence="2" id="KW-1185">Reference proteome</keyword>
<dbReference type="PROSITE" id="PS50878">
    <property type="entry name" value="RT_POL"/>
    <property type="match status" value="1"/>
</dbReference>
<dbReference type="PANTHER" id="PTHR33050">
    <property type="entry name" value="REVERSE TRANSCRIPTASE DOMAIN-CONTAINING PROTEIN"/>
    <property type="match status" value="1"/>
</dbReference>
<dbReference type="SUPFAM" id="SSF56672">
    <property type="entry name" value="DNA/RNA polymerases"/>
    <property type="match status" value="1"/>
</dbReference>
<protein>
    <submittedName>
        <fullName evidence="1">Uncharacterized protein</fullName>
    </submittedName>
</protein>
<evidence type="ECO:0000313" key="2">
    <source>
        <dbReference type="Proteomes" id="UP001152795"/>
    </source>
</evidence>
<accession>A0A6S7IRU6</accession>
<dbReference type="OrthoDB" id="6083831at2759"/>
<dbReference type="InterPro" id="IPR043502">
    <property type="entry name" value="DNA/RNA_pol_sf"/>
</dbReference>
<feature type="non-terminal residue" evidence="1">
    <location>
        <position position="1"/>
    </location>
</feature>
<gene>
    <name evidence="1" type="ORF">PACLA_8A037415</name>
</gene>
<proteinExistence type="predicted"/>
<evidence type="ECO:0000313" key="1">
    <source>
        <dbReference type="EMBL" id="CAB4020333.1"/>
    </source>
</evidence>
<dbReference type="EMBL" id="CACRXK020010905">
    <property type="protein sequence ID" value="CAB4020333.1"/>
    <property type="molecule type" value="Genomic_DNA"/>
</dbReference>
<name>A0A6S7IRU6_PARCT</name>
<dbReference type="AlphaFoldDB" id="A0A6S7IRU6"/>
<dbReference type="InterPro" id="IPR052055">
    <property type="entry name" value="Hepadnavirus_pol/RT"/>
</dbReference>
<comment type="caution">
    <text evidence="1">The sequence shown here is derived from an EMBL/GenBank/DDBJ whole genome shotgun (WGS) entry which is preliminary data.</text>
</comment>
<dbReference type="Pfam" id="PF00078">
    <property type="entry name" value="RVT_1"/>
    <property type="match status" value="1"/>
</dbReference>